<protein>
    <submittedName>
        <fullName evidence="9">ABC transporter, permease protein</fullName>
    </submittedName>
</protein>
<dbReference type="PATRIC" id="fig|1125725.3.peg.25"/>
<keyword evidence="6 7" id="KW-0472">Membrane</keyword>
<dbReference type="InterPro" id="IPR000515">
    <property type="entry name" value="MetI-like"/>
</dbReference>
<evidence type="ECO:0000313" key="9">
    <source>
        <dbReference type="EMBL" id="ERF61897.1"/>
    </source>
</evidence>
<evidence type="ECO:0000313" key="10">
    <source>
        <dbReference type="EMBL" id="ERK00497.1"/>
    </source>
</evidence>
<feature type="transmembrane region" description="Helical" evidence="7">
    <location>
        <begin position="12"/>
        <end position="34"/>
    </location>
</feature>
<dbReference type="Proteomes" id="UP000016412">
    <property type="component" value="Unassembled WGS sequence"/>
</dbReference>
<comment type="caution">
    <text evidence="9">The sequence shown here is derived from an EMBL/GenBank/DDBJ whole genome shotgun (WGS) entry which is preliminary data.</text>
</comment>
<keyword evidence="5 7" id="KW-1133">Transmembrane helix</keyword>
<gene>
    <name evidence="10" type="ORF">HMPREF0860_1126</name>
    <name evidence="9" type="ORF">HMPREF1325_1770</name>
</gene>
<accession>U1FCH0</accession>
<evidence type="ECO:0000256" key="4">
    <source>
        <dbReference type="ARBA" id="ARBA00022692"/>
    </source>
</evidence>
<dbReference type="EMBL" id="AVQI01000067">
    <property type="protein sequence ID" value="ERK00497.1"/>
    <property type="molecule type" value="Genomic_DNA"/>
</dbReference>
<evidence type="ECO:0000256" key="1">
    <source>
        <dbReference type="ARBA" id="ARBA00004651"/>
    </source>
</evidence>
<dbReference type="Gene3D" id="1.10.3720.10">
    <property type="entry name" value="MetI-like"/>
    <property type="match status" value="1"/>
</dbReference>
<dbReference type="STRING" id="1125725.HMPREF1325_1770"/>
<keyword evidence="3" id="KW-1003">Cell membrane</keyword>
<dbReference type="AlphaFoldDB" id="U1FCH0"/>
<proteinExistence type="inferred from homology"/>
<evidence type="ECO:0000256" key="2">
    <source>
        <dbReference type="ARBA" id="ARBA00022448"/>
    </source>
</evidence>
<dbReference type="Proteomes" id="UP000016646">
    <property type="component" value="Unassembled WGS sequence"/>
</dbReference>
<dbReference type="SUPFAM" id="SSF161098">
    <property type="entry name" value="MetI-like"/>
    <property type="match status" value="1"/>
</dbReference>
<keyword evidence="4 7" id="KW-0812">Transmembrane</keyword>
<dbReference type="RefSeq" id="WP_021329161.1">
    <property type="nucleotide sequence ID" value="NZ_AUZJ01000002.1"/>
</dbReference>
<evidence type="ECO:0000256" key="6">
    <source>
        <dbReference type="ARBA" id="ARBA00023136"/>
    </source>
</evidence>
<comment type="subcellular location">
    <subcellularLocation>
        <location evidence="1 7">Cell membrane</location>
        <topology evidence="1 7">Multi-pass membrane protein</topology>
    </subcellularLocation>
</comment>
<dbReference type="CDD" id="cd06261">
    <property type="entry name" value="TM_PBP2"/>
    <property type="match status" value="1"/>
</dbReference>
<name>U1FCH0_TRESO</name>
<dbReference type="PROSITE" id="PS50928">
    <property type="entry name" value="ABC_TM1"/>
    <property type="match status" value="1"/>
</dbReference>
<feature type="transmembrane region" description="Helical" evidence="7">
    <location>
        <begin position="81"/>
        <end position="105"/>
    </location>
</feature>
<dbReference type="GO" id="GO:0005886">
    <property type="term" value="C:plasma membrane"/>
    <property type="evidence" value="ECO:0007669"/>
    <property type="project" value="UniProtKB-SubCell"/>
</dbReference>
<feature type="domain" description="ABC transmembrane type-1" evidence="8">
    <location>
        <begin position="77"/>
        <end position="266"/>
    </location>
</feature>
<dbReference type="InterPro" id="IPR035906">
    <property type="entry name" value="MetI-like_sf"/>
</dbReference>
<dbReference type="Pfam" id="PF00528">
    <property type="entry name" value="BPD_transp_1"/>
    <property type="match status" value="1"/>
</dbReference>
<sequence>MTSIVKRTTAKVVYYILYILIALIFILPVFYMFISSVKDDMRIVADMSTIKAFIPTLHPSWENYAEIVGKVKFFTFFKNSVVVAVINVALVTIINAMAGYVLGMLAFKEKNFLLALVIALAIIPTESVIINRFMIVNKMHLLNSYIGLALPTAGYPMHIFLYYNHFKGMPQELIDAAIVDGESYNGIFWKIMLPLSKPIMATVAIMSFVRSWGDLLWPTLVTRDETYRTLPLALRALSTDVHIFWGQIFAFAALMTLPVLIVFIVFQKQFIESLTMTGIKG</sequence>
<dbReference type="PANTHER" id="PTHR43744">
    <property type="entry name" value="ABC TRANSPORTER PERMEASE PROTEIN MG189-RELATED-RELATED"/>
    <property type="match status" value="1"/>
</dbReference>
<organism evidence="9 11">
    <name type="scientific">Treponema socranskii subsp. socranskii VPI DR56BR1116 = ATCC 35536</name>
    <dbReference type="NCBI Taxonomy" id="1125725"/>
    <lineage>
        <taxon>Bacteria</taxon>
        <taxon>Pseudomonadati</taxon>
        <taxon>Spirochaetota</taxon>
        <taxon>Spirochaetia</taxon>
        <taxon>Spirochaetales</taxon>
        <taxon>Treponemataceae</taxon>
        <taxon>Treponema</taxon>
    </lineage>
</organism>
<evidence type="ECO:0000256" key="3">
    <source>
        <dbReference type="ARBA" id="ARBA00022475"/>
    </source>
</evidence>
<feature type="transmembrane region" description="Helical" evidence="7">
    <location>
        <begin position="112"/>
        <end position="130"/>
    </location>
</feature>
<feature type="transmembrane region" description="Helical" evidence="7">
    <location>
        <begin position="142"/>
        <end position="163"/>
    </location>
</feature>
<evidence type="ECO:0000313" key="11">
    <source>
        <dbReference type="Proteomes" id="UP000016412"/>
    </source>
</evidence>
<reference evidence="11 12" key="1">
    <citation type="submission" date="2013-08" db="EMBL/GenBank/DDBJ databases">
        <authorList>
            <person name="Durkin A.S."/>
            <person name="Haft D.R."/>
            <person name="McCorrison J."/>
            <person name="Torralba M."/>
            <person name="Gillis M."/>
            <person name="Haft D.H."/>
            <person name="Methe B."/>
            <person name="Sutton G."/>
            <person name="Nelson K.E."/>
        </authorList>
    </citation>
    <scope>NUCLEOTIDE SEQUENCE [LARGE SCALE GENOMIC DNA]</scope>
    <source>
        <strain evidence="10 12">ATCC 35536</strain>
        <strain evidence="9 11">VPI DR56BR1116</strain>
    </source>
</reference>
<feature type="transmembrane region" description="Helical" evidence="7">
    <location>
        <begin position="241"/>
        <end position="266"/>
    </location>
</feature>
<dbReference type="PANTHER" id="PTHR43744:SF12">
    <property type="entry name" value="ABC TRANSPORTER PERMEASE PROTEIN MG189-RELATED"/>
    <property type="match status" value="1"/>
</dbReference>
<dbReference type="GO" id="GO:0055085">
    <property type="term" value="P:transmembrane transport"/>
    <property type="evidence" value="ECO:0007669"/>
    <property type="project" value="InterPro"/>
</dbReference>
<comment type="similarity">
    <text evidence="7">Belongs to the binding-protein-dependent transport system permease family.</text>
</comment>
<dbReference type="OrthoDB" id="9773467at2"/>
<evidence type="ECO:0000256" key="7">
    <source>
        <dbReference type="RuleBase" id="RU363032"/>
    </source>
</evidence>
<dbReference type="EMBL" id="AUZJ01000002">
    <property type="protein sequence ID" value="ERF61897.1"/>
    <property type="molecule type" value="Genomic_DNA"/>
</dbReference>
<evidence type="ECO:0000259" key="8">
    <source>
        <dbReference type="PROSITE" id="PS50928"/>
    </source>
</evidence>
<evidence type="ECO:0000313" key="12">
    <source>
        <dbReference type="Proteomes" id="UP000016646"/>
    </source>
</evidence>
<evidence type="ECO:0000256" key="5">
    <source>
        <dbReference type="ARBA" id="ARBA00022989"/>
    </source>
</evidence>
<keyword evidence="12" id="KW-1185">Reference proteome</keyword>
<dbReference type="eggNOG" id="COG0395">
    <property type="taxonomic scope" value="Bacteria"/>
</dbReference>
<keyword evidence="2 7" id="KW-0813">Transport</keyword>